<reference evidence="1 2" key="1">
    <citation type="submission" date="2019-08" db="EMBL/GenBank/DDBJ databases">
        <title>Deep-cultivation of Planctomycetes and their phenomic and genomic characterization uncovers novel biology.</title>
        <authorList>
            <person name="Wiegand S."/>
            <person name="Jogler M."/>
            <person name="Boedeker C."/>
            <person name="Pinto D."/>
            <person name="Vollmers J."/>
            <person name="Rivas-Marin E."/>
            <person name="Kohn T."/>
            <person name="Peeters S.H."/>
            <person name="Heuer A."/>
            <person name="Rast P."/>
            <person name="Oberbeckmann S."/>
            <person name="Bunk B."/>
            <person name="Jeske O."/>
            <person name="Meyerdierks A."/>
            <person name="Storesund J.E."/>
            <person name="Kallscheuer N."/>
            <person name="Luecker S."/>
            <person name="Lage O.M."/>
            <person name="Pohl T."/>
            <person name="Merkel B.J."/>
            <person name="Hornburger P."/>
            <person name="Mueller R.-W."/>
            <person name="Bruemmer F."/>
            <person name="Labrenz M."/>
            <person name="Spormann A.M."/>
            <person name="Op den Camp H."/>
            <person name="Overmann J."/>
            <person name="Amann R."/>
            <person name="Jetten M.S.M."/>
            <person name="Mascher T."/>
            <person name="Medema M.H."/>
            <person name="Devos D.P."/>
            <person name="Kaster A.-K."/>
            <person name="Ovreas L."/>
            <person name="Rohde M."/>
            <person name="Galperin M.Y."/>
            <person name="Jogler C."/>
        </authorList>
    </citation>
    <scope>NUCLEOTIDE SEQUENCE [LARGE SCALE GENOMIC DNA]</scope>
    <source>
        <strain evidence="1 2">FC18</strain>
    </source>
</reference>
<name>A0A5B9P946_9BACT</name>
<dbReference type="EMBL" id="CP042912">
    <property type="protein sequence ID" value="QEG21959.1"/>
    <property type="molecule type" value="Genomic_DNA"/>
</dbReference>
<gene>
    <name evidence="1" type="ORF">MFFC18_18200</name>
</gene>
<dbReference type="Proteomes" id="UP000322214">
    <property type="component" value="Chromosome"/>
</dbReference>
<protein>
    <submittedName>
        <fullName evidence="1">Uncharacterized protein</fullName>
    </submittedName>
</protein>
<evidence type="ECO:0000313" key="1">
    <source>
        <dbReference type="EMBL" id="QEG21959.1"/>
    </source>
</evidence>
<accession>A0A5B9P946</accession>
<organism evidence="1 2">
    <name type="scientific">Mariniblastus fucicola</name>
    <dbReference type="NCBI Taxonomy" id="980251"/>
    <lineage>
        <taxon>Bacteria</taxon>
        <taxon>Pseudomonadati</taxon>
        <taxon>Planctomycetota</taxon>
        <taxon>Planctomycetia</taxon>
        <taxon>Pirellulales</taxon>
        <taxon>Pirellulaceae</taxon>
        <taxon>Mariniblastus</taxon>
    </lineage>
</organism>
<dbReference type="KEGG" id="mff:MFFC18_18200"/>
<proteinExistence type="predicted"/>
<keyword evidence="2" id="KW-1185">Reference proteome</keyword>
<sequence>MHVGTRSGLMNHQDAFDRVRLRTCKIYTQATICEANSIKLSLDNDQDHRAGTSDHLFQAARKTRLRVHRIVIRHLRVYLLRGGLNYKYFFHVIYAHGILIAAIDTLLKRPVIVDRVKFIFPICVPQGEPRNIRAFIKQSGET</sequence>
<dbReference type="AlphaFoldDB" id="A0A5B9P946"/>
<evidence type="ECO:0000313" key="2">
    <source>
        <dbReference type="Proteomes" id="UP000322214"/>
    </source>
</evidence>